<keyword evidence="3" id="KW-0408">Iron</keyword>
<keyword evidence="6" id="KW-1185">Reference proteome</keyword>
<dbReference type="EMBL" id="JACJTU010000026">
    <property type="protein sequence ID" value="MBD2737026.1"/>
    <property type="molecule type" value="Genomic_DNA"/>
</dbReference>
<reference evidence="5 6" key="1">
    <citation type="journal article" date="2020" name="ISME J.">
        <title>Comparative genomics reveals insights into cyanobacterial evolution and habitat adaptation.</title>
        <authorList>
            <person name="Chen M.Y."/>
            <person name="Teng W.K."/>
            <person name="Zhao L."/>
            <person name="Hu C.X."/>
            <person name="Zhou Y.K."/>
            <person name="Han B.P."/>
            <person name="Song L.R."/>
            <person name="Shu W.S."/>
        </authorList>
    </citation>
    <scope>NUCLEOTIDE SEQUENCE [LARGE SCALE GENOMIC DNA]</scope>
    <source>
        <strain evidence="5 6">FACHB-159</strain>
    </source>
</reference>
<comment type="caution">
    <text evidence="5">The sequence shown here is derived from an EMBL/GenBank/DDBJ whole genome shotgun (WGS) entry which is preliminary data.</text>
</comment>
<protein>
    <submittedName>
        <fullName evidence="5">Cupin-like domain-containing protein</fullName>
    </submittedName>
</protein>
<dbReference type="Proteomes" id="UP000637383">
    <property type="component" value="Unassembled WGS sequence"/>
</dbReference>
<feature type="domain" description="JmjC" evidence="4">
    <location>
        <begin position="88"/>
        <end position="243"/>
    </location>
</feature>
<sequence>MSNQDFDFERLIQPIDIATFLENYWEQRSLVLIRKQADYYASLFSMEYVEDLIRFTDLKSQDCRVFKTTEGESVKTYAAMENSYSNSYAANQLYDAYNQGNTLCIHKIHDRCKSVATFCRNLEAFLNHPVNINLYLTPKDAQGFPPHYDTHDVFVLQIAGSKNWRIYESFSDIPLVTKGYIVDQNKLDAPLHEVCLQPGDLLYIPRGHVHEAMTSETSSLHLTVGVSVFEWATLINEAIASVAEQNVNFRKALPVGFLHNSEAKASIKNQLAQLLQILAECANDEDAMERLTKRFISGMSPLPDGHFISLDAVNEINPNTTIAKRQGMICQITKKADSVMIQFPGGTVTGPPHIEPALRFIVNSEEFLVKDLPGFLSNNSKLVLVQRLVKEGLLKIQQRSTTSTTESLKITSNV</sequence>
<dbReference type="Pfam" id="PF08007">
    <property type="entry name" value="JmjC_2"/>
    <property type="match status" value="1"/>
</dbReference>
<comment type="cofactor">
    <cofactor evidence="1">
        <name>Fe(2+)</name>
        <dbReference type="ChEBI" id="CHEBI:29033"/>
    </cofactor>
</comment>
<dbReference type="InterPro" id="IPR003347">
    <property type="entry name" value="JmjC_dom"/>
</dbReference>
<dbReference type="InterPro" id="IPR039994">
    <property type="entry name" value="NO66-like"/>
</dbReference>
<dbReference type="PANTHER" id="PTHR13096:SF8">
    <property type="entry name" value="RIBOSOMAL OXYGENASE 1"/>
    <property type="match status" value="1"/>
</dbReference>
<evidence type="ECO:0000256" key="3">
    <source>
        <dbReference type="ARBA" id="ARBA00023004"/>
    </source>
</evidence>
<evidence type="ECO:0000313" key="6">
    <source>
        <dbReference type="Proteomes" id="UP000637383"/>
    </source>
</evidence>
<dbReference type="PANTHER" id="PTHR13096">
    <property type="entry name" value="MINA53 MYC INDUCED NUCLEAR ANTIGEN"/>
    <property type="match status" value="1"/>
</dbReference>
<evidence type="ECO:0000259" key="4">
    <source>
        <dbReference type="PROSITE" id="PS51184"/>
    </source>
</evidence>
<dbReference type="RefSeq" id="WP_190957625.1">
    <property type="nucleotide sequence ID" value="NZ_JACJTU010000026.1"/>
</dbReference>
<dbReference type="PROSITE" id="PS51184">
    <property type="entry name" value="JMJC"/>
    <property type="match status" value="1"/>
</dbReference>
<gene>
    <name evidence="5" type="ORF">H6H03_24600</name>
</gene>
<dbReference type="Gene3D" id="2.60.120.650">
    <property type="entry name" value="Cupin"/>
    <property type="match status" value="1"/>
</dbReference>
<keyword evidence="2" id="KW-0479">Metal-binding</keyword>
<organism evidence="5 6">
    <name type="scientific">Nostoc paludosum FACHB-159</name>
    <dbReference type="NCBI Taxonomy" id="2692908"/>
    <lineage>
        <taxon>Bacteria</taxon>
        <taxon>Bacillati</taxon>
        <taxon>Cyanobacteriota</taxon>
        <taxon>Cyanophyceae</taxon>
        <taxon>Nostocales</taxon>
        <taxon>Nostocaceae</taxon>
        <taxon>Nostoc</taxon>
    </lineage>
</organism>
<evidence type="ECO:0000256" key="1">
    <source>
        <dbReference type="ARBA" id="ARBA00001954"/>
    </source>
</evidence>
<accession>A0ABR8KE30</accession>
<name>A0ABR8KE30_9NOSO</name>
<evidence type="ECO:0000256" key="2">
    <source>
        <dbReference type="ARBA" id="ARBA00022723"/>
    </source>
</evidence>
<evidence type="ECO:0000313" key="5">
    <source>
        <dbReference type="EMBL" id="MBD2737026.1"/>
    </source>
</evidence>
<dbReference type="SUPFAM" id="SSF51197">
    <property type="entry name" value="Clavaminate synthase-like"/>
    <property type="match status" value="1"/>
</dbReference>
<proteinExistence type="predicted"/>